<dbReference type="EMBL" id="CP022437">
    <property type="protein sequence ID" value="ASN05785.1"/>
    <property type="molecule type" value="Genomic_DNA"/>
</dbReference>
<evidence type="ECO:0000256" key="1">
    <source>
        <dbReference type="ARBA" id="ARBA00093462"/>
    </source>
</evidence>
<dbReference type="KEGG" id="vne:CFK40_12575"/>
<dbReference type="Pfam" id="PF07261">
    <property type="entry name" value="DnaB_2"/>
    <property type="match status" value="1"/>
</dbReference>
<dbReference type="NCBIfam" id="TIGR01446">
    <property type="entry name" value="DnaD_dom"/>
    <property type="match status" value="1"/>
</dbReference>
<dbReference type="Proteomes" id="UP000204391">
    <property type="component" value="Chromosome"/>
</dbReference>
<dbReference type="Gene3D" id="1.10.10.630">
    <property type="entry name" value="DnaD domain-like"/>
    <property type="match status" value="1"/>
</dbReference>
<dbReference type="SUPFAM" id="SSF158499">
    <property type="entry name" value="DnaD domain-like"/>
    <property type="match status" value="1"/>
</dbReference>
<feature type="domain" description="DnaB/C C-terminal" evidence="2">
    <location>
        <begin position="3"/>
        <end position="65"/>
    </location>
</feature>
<dbReference type="PANTHER" id="PTHR37293">
    <property type="entry name" value="PHAGE REPLICATION PROTEIN-RELATED"/>
    <property type="match status" value="1"/>
</dbReference>
<dbReference type="InterPro" id="IPR034829">
    <property type="entry name" value="DnaD-like_sf"/>
</dbReference>
<name>A0A221MDR1_9BACI</name>
<evidence type="ECO:0000259" key="2">
    <source>
        <dbReference type="Pfam" id="PF07261"/>
    </source>
</evidence>
<protein>
    <recommendedName>
        <fullName evidence="2">DnaB/C C-terminal domain-containing protein</fullName>
    </recommendedName>
</protein>
<dbReference type="PANTHER" id="PTHR37293:SF5">
    <property type="entry name" value="DNA REPLICATION PROTEIN"/>
    <property type="match status" value="1"/>
</dbReference>
<gene>
    <name evidence="3" type="ORF">CFK40_12575</name>
</gene>
<proteinExistence type="inferred from homology"/>
<dbReference type="InterPro" id="IPR006343">
    <property type="entry name" value="DnaB/C_C"/>
</dbReference>
<dbReference type="AlphaFoldDB" id="A0A221MDR1"/>
<dbReference type="InterPro" id="IPR053162">
    <property type="entry name" value="DnaD"/>
</dbReference>
<organism evidence="3 4">
    <name type="scientific">Virgibacillus necropolis</name>
    <dbReference type="NCBI Taxonomy" id="163877"/>
    <lineage>
        <taxon>Bacteria</taxon>
        <taxon>Bacillati</taxon>
        <taxon>Bacillota</taxon>
        <taxon>Bacilli</taxon>
        <taxon>Bacillales</taxon>
        <taxon>Bacillaceae</taxon>
        <taxon>Virgibacillus</taxon>
    </lineage>
</organism>
<accession>A0A221MDR1</accession>
<keyword evidence="4" id="KW-1185">Reference proteome</keyword>
<reference evidence="3 4" key="1">
    <citation type="journal article" date="2003" name="Int. J. Syst. Evol. Microbiol.">
        <title>Virgibacillus carmonensis sp. nov., Virgibacillus necropolis sp. nov. and Virgibacillus picturae sp. nov., three novel species isolated from deteriorated mural paintings, transfer of the species of the genus salibacillus to Virgibacillus, as Virgibacillus marismortui comb. nov. and Virgibacillus salexigens comb. nov., and emended description of the genus Virgibacillus.</title>
        <authorList>
            <person name="Heyrman J."/>
            <person name="Logan N.A."/>
            <person name="Busse H.J."/>
            <person name="Balcaen A."/>
            <person name="Lebbe L."/>
            <person name="Rodriguez-Diaz M."/>
            <person name="Swings J."/>
            <person name="De Vos P."/>
        </authorList>
    </citation>
    <scope>NUCLEOTIDE SEQUENCE [LARGE SCALE GENOMIC DNA]</scope>
    <source>
        <strain evidence="3 4">LMG 19488</strain>
    </source>
</reference>
<sequence>MLGELSPLVKNEFLKWCRKLGEAVMLEAIKIMVKNNGRTFRYLEKILQEWSVAQVRSVDDIQAHERLKSAARRDTTVPFQKKPSSGGLSIFDELRAGVGL</sequence>
<evidence type="ECO:0000313" key="4">
    <source>
        <dbReference type="Proteomes" id="UP000204391"/>
    </source>
</evidence>
<comment type="similarity">
    <text evidence="1">Belongs to the DnaB/DnaD family.</text>
</comment>
<evidence type="ECO:0000313" key="3">
    <source>
        <dbReference type="EMBL" id="ASN05785.1"/>
    </source>
</evidence>